<dbReference type="Proteomes" id="UP000198515">
    <property type="component" value="Unassembled WGS sequence"/>
</dbReference>
<proteinExistence type="predicted"/>
<feature type="domain" description="Ribbon-helix-helix protein CopG" evidence="1">
    <location>
        <begin position="5"/>
        <end position="44"/>
    </location>
</feature>
<dbReference type="OrthoDB" id="5298181at2"/>
<sequence length="93" mass="10242">MPGTKVLTAHVPIELADKVDLLAESSERSRGWIIKRALAEYVERAELRQTMIQQGLDAVERGETVSHAEAANWLKSLGTANPPPLPGVKKRGW</sequence>
<dbReference type="CDD" id="cd22233">
    <property type="entry name" value="RHH_CopAso-like"/>
    <property type="match status" value="1"/>
</dbReference>
<accession>A0A1C4BK12</accession>
<evidence type="ECO:0000313" key="2">
    <source>
        <dbReference type="EMBL" id="SCC07239.1"/>
    </source>
</evidence>
<evidence type="ECO:0000313" key="3">
    <source>
        <dbReference type="Proteomes" id="UP000198515"/>
    </source>
</evidence>
<dbReference type="InterPro" id="IPR010985">
    <property type="entry name" value="Ribbon_hlx_hlx"/>
</dbReference>
<reference evidence="3" key="1">
    <citation type="submission" date="2016-08" db="EMBL/GenBank/DDBJ databases">
        <authorList>
            <person name="Varghese N."/>
            <person name="Submissions Spin"/>
        </authorList>
    </citation>
    <scope>NUCLEOTIDE SEQUENCE [LARGE SCALE GENOMIC DNA]</scope>
    <source>
        <strain evidence="3">REICA_142</strain>
    </source>
</reference>
<protein>
    <submittedName>
        <fullName evidence="2">Predicted transcriptional regulator</fullName>
    </submittedName>
</protein>
<organism evidence="2 3">
    <name type="scientific">Kosakonia oryziphila</name>
    <dbReference type="NCBI Taxonomy" id="1005667"/>
    <lineage>
        <taxon>Bacteria</taxon>
        <taxon>Pseudomonadati</taxon>
        <taxon>Pseudomonadota</taxon>
        <taxon>Gammaproteobacteria</taxon>
        <taxon>Enterobacterales</taxon>
        <taxon>Enterobacteriaceae</taxon>
        <taxon>Kosakonia</taxon>
    </lineage>
</organism>
<dbReference type="AlphaFoldDB" id="A0A1C4BK12"/>
<dbReference type="EMBL" id="FMBC01000008">
    <property type="protein sequence ID" value="SCC07239.1"/>
    <property type="molecule type" value="Genomic_DNA"/>
</dbReference>
<evidence type="ECO:0000259" key="1">
    <source>
        <dbReference type="Pfam" id="PF01402"/>
    </source>
</evidence>
<dbReference type="PANTHER" id="PTHR40688">
    <property type="match status" value="1"/>
</dbReference>
<name>A0A1C4BK12_9ENTR</name>
<dbReference type="GO" id="GO:0043565">
    <property type="term" value="F:sequence-specific DNA binding"/>
    <property type="evidence" value="ECO:0007669"/>
    <property type="project" value="UniProtKB-ARBA"/>
</dbReference>
<dbReference type="InterPro" id="IPR013321">
    <property type="entry name" value="Arc_rbn_hlx_hlx"/>
</dbReference>
<dbReference type="InterPro" id="IPR052991">
    <property type="entry name" value="Non-func_TypeII_TA_Antitoxin"/>
</dbReference>
<dbReference type="SUPFAM" id="SSF47598">
    <property type="entry name" value="Ribbon-helix-helix"/>
    <property type="match status" value="1"/>
</dbReference>
<gene>
    <name evidence="2" type="ORF">GA0061070_100833</name>
</gene>
<dbReference type="RefSeq" id="WP_090134337.1">
    <property type="nucleotide sequence ID" value="NZ_FMBC01000008.1"/>
</dbReference>
<dbReference type="Pfam" id="PF01402">
    <property type="entry name" value="RHH_1"/>
    <property type="match status" value="1"/>
</dbReference>
<keyword evidence="3" id="KW-1185">Reference proteome</keyword>
<dbReference type="Gene3D" id="1.10.1220.10">
    <property type="entry name" value="Met repressor-like"/>
    <property type="match status" value="1"/>
</dbReference>
<dbReference type="InterPro" id="IPR002145">
    <property type="entry name" value="CopG"/>
</dbReference>
<dbReference type="GO" id="GO:0006355">
    <property type="term" value="P:regulation of DNA-templated transcription"/>
    <property type="evidence" value="ECO:0007669"/>
    <property type="project" value="InterPro"/>
</dbReference>
<dbReference type="PANTHER" id="PTHR40688:SF2">
    <property type="entry name" value="RIBBON-HELIX-HELIX PROTEIN COPG DOMAIN-CONTAINING PROTEIN"/>
    <property type="match status" value="1"/>
</dbReference>